<dbReference type="InterPro" id="IPR033132">
    <property type="entry name" value="GH_1_N_CS"/>
</dbReference>
<gene>
    <name evidence="6" type="ORF">QN277_005357</name>
</gene>
<dbReference type="Pfam" id="PF00232">
    <property type="entry name" value="Glyco_hydro_1"/>
    <property type="match status" value="1"/>
</dbReference>
<dbReference type="GO" id="GO:0005975">
    <property type="term" value="P:carbohydrate metabolic process"/>
    <property type="evidence" value="ECO:0007669"/>
    <property type="project" value="InterPro"/>
</dbReference>
<accession>A0AAE1MGB0</accession>
<evidence type="ECO:0000256" key="5">
    <source>
        <dbReference type="SAM" id="SignalP"/>
    </source>
</evidence>
<feature type="chain" id="PRO_5042186541" description="Beta-glucosidase" evidence="5">
    <location>
        <begin position="26"/>
        <end position="544"/>
    </location>
</feature>
<evidence type="ECO:0008006" key="8">
    <source>
        <dbReference type="Google" id="ProtNLM"/>
    </source>
</evidence>
<evidence type="ECO:0000256" key="4">
    <source>
        <dbReference type="RuleBase" id="RU003690"/>
    </source>
</evidence>
<organism evidence="6 7">
    <name type="scientific">Acacia crassicarpa</name>
    <name type="common">northern wattle</name>
    <dbReference type="NCBI Taxonomy" id="499986"/>
    <lineage>
        <taxon>Eukaryota</taxon>
        <taxon>Viridiplantae</taxon>
        <taxon>Streptophyta</taxon>
        <taxon>Embryophyta</taxon>
        <taxon>Tracheophyta</taxon>
        <taxon>Spermatophyta</taxon>
        <taxon>Magnoliopsida</taxon>
        <taxon>eudicotyledons</taxon>
        <taxon>Gunneridae</taxon>
        <taxon>Pentapetalae</taxon>
        <taxon>rosids</taxon>
        <taxon>fabids</taxon>
        <taxon>Fabales</taxon>
        <taxon>Fabaceae</taxon>
        <taxon>Caesalpinioideae</taxon>
        <taxon>mimosoid clade</taxon>
        <taxon>Acacieae</taxon>
        <taxon>Acacia</taxon>
    </lineage>
</organism>
<evidence type="ECO:0000313" key="7">
    <source>
        <dbReference type="Proteomes" id="UP001293593"/>
    </source>
</evidence>
<dbReference type="PROSITE" id="PS00653">
    <property type="entry name" value="GLYCOSYL_HYDROL_F1_2"/>
    <property type="match status" value="1"/>
</dbReference>
<dbReference type="Proteomes" id="UP001293593">
    <property type="component" value="Unassembled WGS sequence"/>
</dbReference>
<comment type="caution">
    <text evidence="6">The sequence shown here is derived from an EMBL/GenBank/DDBJ whole genome shotgun (WGS) entry which is preliminary data.</text>
</comment>
<name>A0AAE1MGB0_9FABA</name>
<dbReference type="Gene3D" id="3.20.20.80">
    <property type="entry name" value="Glycosidases"/>
    <property type="match status" value="1"/>
</dbReference>
<dbReference type="SUPFAM" id="SSF51445">
    <property type="entry name" value="(Trans)glycosidases"/>
    <property type="match status" value="1"/>
</dbReference>
<dbReference type="PANTHER" id="PTHR10353:SF213">
    <property type="entry name" value="BETA-GLUCOSIDASE 45-RELATED"/>
    <property type="match status" value="1"/>
</dbReference>
<keyword evidence="5" id="KW-0732">Signal</keyword>
<reference evidence="6" key="1">
    <citation type="submission" date="2023-10" db="EMBL/GenBank/DDBJ databases">
        <title>Chromosome-level genome of the transformable northern wattle, Acacia crassicarpa.</title>
        <authorList>
            <person name="Massaro I."/>
            <person name="Sinha N.R."/>
            <person name="Poethig S."/>
            <person name="Leichty A.R."/>
        </authorList>
    </citation>
    <scope>NUCLEOTIDE SEQUENCE</scope>
    <source>
        <strain evidence="6">Acra3RX</strain>
        <tissue evidence="6">Leaf</tissue>
    </source>
</reference>
<dbReference type="PANTHER" id="PTHR10353">
    <property type="entry name" value="GLYCOSYL HYDROLASE"/>
    <property type="match status" value="1"/>
</dbReference>
<dbReference type="PRINTS" id="PR00131">
    <property type="entry name" value="GLHYDRLASE1"/>
</dbReference>
<dbReference type="AlphaFoldDB" id="A0AAE1MGB0"/>
<evidence type="ECO:0000256" key="1">
    <source>
        <dbReference type="ARBA" id="ARBA00010838"/>
    </source>
</evidence>
<dbReference type="InterPro" id="IPR001360">
    <property type="entry name" value="Glyco_hydro_1"/>
</dbReference>
<keyword evidence="2" id="KW-0378">Hydrolase</keyword>
<proteinExistence type="inferred from homology"/>
<dbReference type="GO" id="GO:0008422">
    <property type="term" value="F:beta-glucosidase activity"/>
    <property type="evidence" value="ECO:0007669"/>
    <property type="project" value="TreeGrafter"/>
</dbReference>
<dbReference type="EMBL" id="JAWXYG010000011">
    <property type="protein sequence ID" value="KAK4258971.1"/>
    <property type="molecule type" value="Genomic_DNA"/>
</dbReference>
<comment type="similarity">
    <text evidence="1 4">Belongs to the glycosyl hydrolase 1 family.</text>
</comment>
<keyword evidence="7" id="KW-1185">Reference proteome</keyword>
<evidence type="ECO:0000256" key="3">
    <source>
        <dbReference type="ARBA" id="ARBA00023295"/>
    </source>
</evidence>
<protein>
    <recommendedName>
        <fullName evidence="8">Beta-glucosidase</fullName>
    </recommendedName>
</protein>
<evidence type="ECO:0000313" key="6">
    <source>
        <dbReference type="EMBL" id="KAK4258971.1"/>
    </source>
</evidence>
<dbReference type="FunFam" id="3.20.20.80:FF:000020">
    <property type="entry name" value="Beta-glucosidase 12"/>
    <property type="match status" value="1"/>
</dbReference>
<dbReference type="InterPro" id="IPR017853">
    <property type="entry name" value="GH"/>
</dbReference>
<keyword evidence="3" id="KW-0326">Glycosidase</keyword>
<sequence length="544" mass="62506">MGIWILMRRRVLLVVILLFVAEISSNDKVAIALSNVDSPLPTDFLFGTASSSYQYEGAYLSDGKGLSNWDVFSHTPGKIIDATNGDVAVDHYHRYLEDIELMDEVKLNSYRFSISWARILPKGRFGEVNLAGINFYNRLIDALLLKGIEPFVTITHFDIPQELEDMYGGWLSPQSQEDFAFYAEVCFKWFGDRVKYWSTFNEPNLQVSFGYRTGLTPPGRCSKPFGNCIEGDSEFEPFIAAHNIILSHAAVVDIYRTKYQREQKGKIGIVIQTAWFEPISNSTADKRASERALSFTFKWFLDPIVFGKYPSEMQDILGSILPKFSKIEMMKLQKGLDFIGINYYSSFYVQDCIFSTCPSGEGVTKTEGLYLINMEKNGVPIGKPTPIGWSIYPQGMEKVITYIKDRYNNIPMFITENGYGEMDNPNATLEEHTNDVERVQFLEDHLNALFVAIRKGADVRGYFAWSLLDNFEWMFGHTRRFGIYYVDNSTLKRTKKLSASWYKNFITEHKTEALRTGHEYRQFKTNTKIRSFIPNTSQPRFNNL</sequence>
<evidence type="ECO:0000256" key="2">
    <source>
        <dbReference type="ARBA" id="ARBA00022801"/>
    </source>
</evidence>
<feature type="signal peptide" evidence="5">
    <location>
        <begin position="1"/>
        <end position="25"/>
    </location>
</feature>